<dbReference type="OrthoDB" id="9772407at2"/>
<dbReference type="AlphaFoldDB" id="A0A368KGD8"/>
<protein>
    <submittedName>
        <fullName evidence="2">Oxidoreductase</fullName>
    </submittedName>
</protein>
<dbReference type="InterPro" id="IPR023210">
    <property type="entry name" value="NADP_OxRdtase_dom"/>
</dbReference>
<dbReference type="PANTHER" id="PTHR43364:SF1">
    <property type="entry name" value="OXIDOREDUCTASE YDHF"/>
    <property type="match status" value="1"/>
</dbReference>
<dbReference type="PANTHER" id="PTHR43364">
    <property type="entry name" value="NADH-SPECIFIC METHYLGLYOXAL REDUCTASE-RELATED"/>
    <property type="match status" value="1"/>
</dbReference>
<name>A0A368KGD8_9GAMM</name>
<dbReference type="SUPFAM" id="SSF51430">
    <property type="entry name" value="NAD(P)-linked oxidoreductase"/>
    <property type="match status" value="1"/>
</dbReference>
<dbReference type="Proteomes" id="UP000252387">
    <property type="component" value="Unassembled WGS sequence"/>
</dbReference>
<proteinExistence type="predicted"/>
<dbReference type="Pfam" id="PF00248">
    <property type="entry name" value="Aldo_ket_red"/>
    <property type="match status" value="1"/>
</dbReference>
<reference evidence="2 3" key="1">
    <citation type="submission" date="2018-05" db="EMBL/GenBank/DDBJ databases">
        <title>Draft genome sequence of Rhodanobacter denitrificans Yn1 isolated from gold copper mine.</title>
        <authorList>
            <person name="Yang N."/>
            <person name="Mazhar H.S."/>
            <person name="Rensing C."/>
        </authorList>
    </citation>
    <scope>NUCLEOTIDE SEQUENCE [LARGE SCALE GENOMIC DNA]</scope>
    <source>
        <strain evidence="2 3">Yn1</strain>
    </source>
</reference>
<evidence type="ECO:0000313" key="3">
    <source>
        <dbReference type="Proteomes" id="UP000252387"/>
    </source>
</evidence>
<dbReference type="EMBL" id="QFWQ01000003">
    <property type="protein sequence ID" value="RCS30979.1"/>
    <property type="molecule type" value="Genomic_DNA"/>
</dbReference>
<dbReference type="RefSeq" id="WP_114341056.1">
    <property type="nucleotide sequence ID" value="NZ_QFWQ01000003.1"/>
</dbReference>
<evidence type="ECO:0000313" key="2">
    <source>
        <dbReference type="EMBL" id="RCS30979.1"/>
    </source>
</evidence>
<organism evidence="2 3">
    <name type="scientific">Rhodanobacter denitrificans</name>
    <dbReference type="NCBI Taxonomy" id="666685"/>
    <lineage>
        <taxon>Bacteria</taxon>
        <taxon>Pseudomonadati</taxon>
        <taxon>Pseudomonadota</taxon>
        <taxon>Gammaproteobacteria</taxon>
        <taxon>Lysobacterales</taxon>
        <taxon>Rhodanobacteraceae</taxon>
        <taxon>Rhodanobacter</taxon>
    </lineage>
</organism>
<dbReference type="Gene3D" id="3.20.20.100">
    <property type="entry name" value="NADP-dependent oxidoreductase domain"/>
    <property type="match status" value="1"/>
</dbReference>
<comment type="caution">
    <text evidence="2">The sequence shown here is derived from an EMBL/GenBank/DDBJ whole genome shotgun (WGS) entry which is preliminary data.</text>
</comment>
<dbReference type="InterPro" id="IPR036812">
    <property type="entry name" value="NAD(P)_OxRdtase_dom_sf"/>
</dbReference>
<dbReference type="InterPro" id="IPR050523">
    <property type="entry name" value="AKR_Detox_Biosynth"/>
</dbReference>
<sequence length="301" mass="33733">MPEQAASDRPSPPPVRLSPVVAGLWRLAEWKLDVKQRLRWIEQTLELGITSFDHADIYGDYRAEALFGEALKVEPALRGRMQLVTKCGIRLRSAQRPYRINHYDTSPAYVRAQVERSLLNLHTERLDLVLIHRPDYLMEAAALADTFATLTREGKVAHWGVSNHTASQFALLHRHHPLATNQVELSPLTMDALDDGTLDQAQQLGLRPMIWSPLGGGRLFTSRDEQAVRLRTEMDAIAARLGISLATLAYAWILRHPSRPHPITGSGRIDGLREAVAALDVKLDTEDWYAIWTASKGHAVP</sequence>
<gene>
    <name evidence="2" type="ORF">DEO45_04320</name>
</gene>
<dbReference type="GO" id="GO:0005829">
    <property type="term" value="C:cytosol"/>
    <property type="evidence" value="ECO:0007669"/>
    <property type="project" value="TreeGrafter"/>
</dbReference>
<accession>A0A368KGD8</accession>
<keyword evidence="3" id="KW-1185">Reference proteome</keyword>
<feature type="domain" description="NADP-dependent oxidoreductase" evidence="1">
    <location>
        <begin position="20"/>
        <end position="291"/>
    </location>
</feature>
<evidence type="ECO:0000259" key="1">
    <source>
        <dbReference type="Pfam" id="PF00248"/>
    </source>
</evidence>
<dbReference type="CDD" id="cd19092">
    <property type="entry name" value="AKR_BsYcsN_EcYdhF-like"/>
    <property type="match status" value="1"/>
</dbReference>